<dbReference type="GO" id="GO:0005789">
    <property type="term" value="C:endoplasmic reticulum membrane"/>
    <property type="evidence" value="ECO:0007669"/>
    <property type="project" value="UniProtKB-SubCell"/>
</dbReference>
<dbReference type="PANTHER" id="PTHR45996">
    <property type="entry name" value="AGAP001464-PB"/>
    <property type="match status" value="1"/>
</dbReference>
<keyword evidence="10" id="KW-1185">Reference proteome</keyword>
<evidence type="ECO:0000256" key="2">
    <source>
        <dbReference type="ARBA" id="ARBA00023015"/>
    </source>
</evidence>
<proteinExistence type="predicted"/>
<dbReference type="Gene3D" id="1.20.5.170">
    <property type="match status" value="1"/>
</dbReference>
<evidence type="ECO:0000256" key="6">
    <source>
        <dbReference type="SAM" id="Coils"/>
    </source>
</evidence>
<dbReference type="InterPro" id="IPR046347">
    <property type="entry name" value="bZIP_sf"/>
</dbReference>
<keyword evidence="6" id="KW-0175">Coiled coil</keyword>
<feature type="coiled-coil region" evidence="6">
    <location>
        <begin position="336"/>
        <end position="377"/>
    </location>
</feature>
<dbReference type="PROSITE" id="PS00036">
    <property type="entry name" value="BZIP_BASIC"/>
    <property type="match status" value="1"/>
</dbReference>
<accession>A0ABD0K390</accession>
<evidence type="ECO:0000256" key="4">
    <source>
        <dbReference type="ARBA" id="ARBA00023163"/>
    </source>
</evidence>
<feature type="region of interest" description="Disordered" evidence="7">
    <location>
        <begin position="504"/>
        <end position="565"/>
    </location>
</feature>
<reference evidence="9 10" key="1">
    <citation type="journal article" date="2023" name="Sci. Data">
        <title>Genome assembly of the Korean intertidal mud-creeper Batillaria attramentaria.</title>
        <authorList>
            <person name="Patra A.K."/>
            <person name="Ho P.T."/>
            <person name="Jun S."/>
            <person name="Lee S.J."/>
            <person name="Kim Y."/>
            <person name="Won Y.J."/>
        </authorList>
    </citation>
    <scope>NUCLEOTIDE SEQUENCE [LARGE SCALE GENOMIC DNA]</scope>
    <source>
        <strain evidence="9">Wonlab-2016</strain>
    </source>
</reference>
<comment type="caution">
    <text evidence="9">The sequence shown here is derived from an EMBL/GenBank/DDBJ whole genome shotgun (WGS) entry which is preliminary data.</text>
</comment>
<dbReference type="Proteomes" id="UP001519460">
    <property type="component" value="Unassembled WGS sequence"/>
</dbReference>
<dbReference type="CDD" id="cd14689">
    <property type="entry name" value="bZIP_CREB3"/>
    <property type="match status" value="1"/>
</dbReference>
<dbReference type="GO" id="GO:0003677">
    <property type="term" value="F:DNA binding"/>
    <property type="evidence" value="ECO:0007669"/>
    <property type="project" value="UniProtKB-KW"/>
</dbReference>
<feature type="region of interest" description="Disordered" evidence="7">
    <location>
        <begin position="81"/>
        <end position="102"/>
    </location>
</feature>
<protein>
    <recommendedName>
        <fullName evidence="8">BZIP domain-containing protein</fullName>
    </recommendedName>
</protein>
<sequence>MALEAPSSQVLDLLFDEDNGVLRKELEFGAKGSIETLNFNDLDLLSDDFFDLLQQDGAQDNDSTFMTNMADDQLQYFDISGSPSAHQSVSSPPLSDGASDTNPLGLEDFDFSTCMDIADFDASEGLGMDGGHVEHLMARDTDVSIDFDFSKVGVDTASTQQFQQVRTMKTQPAVILVDAATRQPLKIHRLTSRSSSDSDSLPFTLKDISSEVSSTTADSGKPVAQRGQILGAKCPFAHLSCETDSLRLVEATFGKLMQGKESTLPLRATLRNTAVAIFPDLRLTDEEKELLTREGVSLPTNMPLTKEEERVLKAVRRKIRNKISAKESRKRKQGYMDGLERRVKLCTQENQQLHKKVENLEKQNVSLVVQLKKLQALVARGSKGHVQTSTCVMVLLLSFALLIVPNLSPFGGEVSSPLSTEKVVRGKARSLLAKEDHPGPRMAILSDADTDPYGVSSKPGMPWESKSPVPLSAIREETTAERVETADDASFVEKSVVEMTFETNETGDFPERSGENLEKLSGGELPFKSEGEIQANLGTSDEHYVPAEKKPRLETDNPSMRDDDL</sequence>
<dbReference type="EMBL" id="JACVVK020000264">
    <property type="protein sequence ID" value="KAK7481315.1"/>
    <property type="molecule type" value="Genomic_DNA"/>
</dbReference>
<dbReference type="PROSITE" id="PS50217">
    <property type="entry name" value="BZIP"/>
    <property type="match status" value="1"/>
</dbReference>
<evidence type="ECO:0000313" key="9">
    <source>
        <dbReference type="EMBL" id="KAK7481315.1"/>
    </source>
</evidence>
<keyword evidence="3" id="KW-0238">DNA-binding</keyword>
<feature type="region of interest" description="Disordered" evidence="7">
    <location>
        <begin position="439"/>
        <end position="468"/>
    </location>
</feature>
<dbReference type="Pfam" id="PF00170">
    <property type="entry name" value="bZIP_1"/>
    <property type="match status" value="1"/>
</dbReference>
<evidence type="ECO:0000256" key="5">
    <source>
        <dbReference type="ARBA" id="ARBA00023242"/>
    </source>
</evidence>
<evidence type="ECO:0000313" key="10">
    <source>
        <dbReference type="Proteomes" id="UP001519460"/>
    </source>
</evidence>
<dbReference type="PANTHER" id="PTHR45996:SF3">
    <property type="entry name" value="CREB-H TRANSCRIPTION FACTOR HOMOLOG LET-607"/>
    <property type="match status" value="1"/>
</dbReference>
<dbReference type="InterPro" id="IPR004827">
    <property type="entry name" value="bZIP"/>
</dbReference>
<comment type="subcellular location">
    <subcellularLocation>
        <location evidence="1">Endoplasmic reticulum membrane</location>
        <topology evidence="1">Single-pass type II membrane protein</topology>
    </subcellularLocation>
</comment>
<dbReference type="AlphaFoldDB" id="A0ABD0K390"/>
<evidence type="ECO:0000259" key="8">
    <source>
        <dbReference type="PROSITE" id="PS50217"/>
    </source>
</evidence>
<dbReference type="SUPFAM" id="SSF57959">
    <property type="entry name" value="Leucine zipper domain"/>
    <property type="match status" value="1"/>
</dbReference>
<feature type="compositionally biased region" description="Basic and acidic residues" evidence="7">
    <location>
        <begin position="509"/>
        <end position="518"/>
    </location>
</feature>
<dbReference type="InterPro" id="IPR051381">
    <property type="entry name" value="CREB_ATF_subfamily"/>
</dbReference>
<name>A0ABD0K390_9CAEN</name>
<feature type="compositionally biased region" description="Basic and acidic residues" evidence="7">
    <location>
        <begin position="540"/>
        <end position="565"/>
    </location>
</feature>
<evidence type="ECO:0000256" key="1">
    <source>
        <dbReference type="ARBA" id="ARBA00004648"/>
    </source>
</evidence>
<gene>
    <name evidence="9" type="ORF">BaRGS_00027395</name>
</gene>
<keyword evidence="4" id="KW-0804">Transcription</keyword>
<evidence type="ECO:0000256" key="7">
    <source>
        <dbReference type="SAM" id="MobiDB-lite"/>
    </source>
</evidence>
<organism evidence="9 10">
    <name type="scientific">Batillaria attramentaria</name>
    <dbReference type="NCBI Taxonomy" id="370345"/>
    <lineage>
        <taxon>Eukaryota</taxon>
        <taxon>Metazoa</taxon>
        <taxon>Spiralia</taxon>
        <taxon>Lophotrochozoa</taxon>
        <taxon>Mollusca</taxon>
        <taxon>Gastropoda</taxon>
        <taxon>Caenogastropoda</taxon>
        <taxon>Sorbeoconcha</taxon>
        <taxon>Cerithioidea</taxon>
        <taxon>Batillariidae</taxon>
        <taxon>Batillaria</taxon>
    </lineage>
</organism>
<keyword evidence="2" id="KW-0805">Transcription regulation</keyword>
<feature type="domain" description="BZIP" evidence="8">
    <location>
        <begin position="311"/>
        <end position="374"/>
    </location>
</feature>
<dbReference type="SMART" id="SM00338">
    <property type="entry name" value="BRLZ"/>
    <property type="match status" value="1"/>
</dbReference>
<evidence type="ECO:0000256" key="3">
    <source>
        <dbReference type="ARBA" id="ARBA00023125"/>
    </source>
</evidence>
<keyword evidence="5" id="KW-0539">Nucleus</keyword>